<protein>
    <submittedName>
        <fullName evidence="2">Sodium/calcium exchanger membrane region</fullName>
    </submittedName>
</protein>
<feature type="compositionally biased region" description="Basic and acidic residues" evidence="1">
    <location>
        <begin position="236"/>
        <end position="245"/>
    </location>
</feature>
<organism evidence="2">
    <name type="scientific">uncultured Solirubrobacterales bacterium</name>
    <dbReference type="NCBI Taxonomy" id="768556"/>
    <lineage>
        <taxon>Bacteria</taxon>
        <taxon>Bacillati</taxon>
        <taxon>Actinomycetota</taxon>
        <taxon>Thermoleophilia</taxon>
        <taxon>Solirubrobacterales</taxon>
        <taxon>environmental samples</taxon>
    </lineage>
</organism>
<feature type="region of interest" description="Disordered" evidence="1">
    <location>
        <begin position="126"/>
        <end position="270"/>
    </location>
</feature>
<feature type="compositionally biased region" description="Basic and acidic residues" evidence="1">
    <location>
        <begin position="208"/>
        <end position="217"/>
    </location>
</feature>
<feature type="region of interest" description="Disordered" evidence="1">
    <location>
        <begin position="24"/>
        <end position="112"/>
    </location>
</feature>
<reference evidence="2" key="1">
    <citation type="submission" date="2020-02" db="EMBL/GenBank/DDBJ databases">
        <authorList>
            <person name="Meier V. D."/>
        </authorList>
    </citation>
    <scope>NUCLEOTIDE SEQUENCE</scope>
    <source>
        <strain evidence="2">AVDCRST_MAG45</strain>
    </source>
</reference>
<sequence length="331" mass="36795">DLRPPPRLLRPHRRRGVLLHQLRRVGGGAARARAGRGREPAGRRGHRAAGVGDPGDRADTGRLDDAAGDRHRGDHRRALPARHARDGHHRLLGLHVPQPARPGRADPVRGEDRPAGLRLLRGLLRAGHPLRRARPPDRPAHRRGGPLRARLRRLHVLDGQAGQGRRGRARRPALLRLDPRRPAQQLPADRSARRLDRGDRRRRQPVRGGDRIRGPEHRRAHSRARARARPARHRAAREAQQRDLGARGQGQPGAREHHRGDGLPVDAAGGLRHRLHVVGASARGHRGRHRRARRGVAGLVAAAPAQLRRSLSAHLARPLHGLRRIRARRGL</sequence>
<feature type="non-terminal residue" evidence="2">
    <location>
        <position position="1"/>
    </location>
</feature>
<feature type="compositionally biased region" description="Basic and acidic residues" evidence="1">
    <location>
        <begin position="103"/>
        <end position="112"/>
    </location>
</feature>
<feature type="compositionally biased region" description="Basic residues" evidence="1">
    <location>
        <begin position="140"/>
        <end position="154"/>
    </location>
</feature>
<name>A0A6J4RYF7_9ACTN</name>
<evidence type="ECO:0000313" key="2">
    <source>
        <dbReference type="EMBL" id="CAA9480504.1"/>
    </source>
</evidence>
<feature type="compositionally biased region" description="Low complexity" evidence="1">
    <location>
        <begin position="174"/>
        <end position="189"/>
    </location>
</feature>
<feature type="compositionally biased region" description="Basic and acidic residues" evidence="1">
    <location>
        <begin position="190"/>
        <end position="199"/>
    </location>
</feature>
<dbReference type="EMBL" id="CADCVU010000012">
    <property type="protein sequence ID" value="CAA9480504.1"/>
    <property type="molecule type" value="Genomic_DNA"/>
</dbReference>
<feature type="compositionally biased region" description="Basic residues" evidence="1">
    <location>
        <begin position="73"/>
        <end position="92"/>
    </location>
</feature>
<feature type="compositionally biased region" description="Basic residues" evidence="1">
    <location>
        <begin position="218"/>
        <end position="235"/>
    </location>
</feature>
<accession>A0A6J4RYF7</accession>
<dbReference type="AlphaFoldDB" id="A0A6J4RYF7"/>
<gene>
    <name evidence="2" type="ORF">AVDCRST_MAG45-134</name>
</gene>
<proteinExistence type="predicted"/>
<feature type="non-terminal residue" evidence="2">
    <location>
        <position position="331"/>
    </location>
</feature>
<feature type="compositionally biased region" description="Basic and acidic residues" evidence="1">
    <location>
        <begin position="54"/>
        <end position="72"/>
    </location>
</feature>
<evidence type="ECO:0000256" key="1">
    <source>
        <dbReference type="SAM" id="MobiDB-lite"/>
    </source>
</evidence>